<evidence type="ECO:0000313" key="1">
    <source>
        <dbReference type="EMBL" id="WAL62748.1"/>
    </source>
</evidence>
<dbReference type="RefSeq" id="WP_268613085.1">
    <property type="nucleotide sequence ID" value="NZ_CP113797.1"/>
</dbReference>
<name>A0A9E9CAD2_9CYAN</name>
<dbReference type="KEGG" id="tsin:OXH18_12375"/>
<evidence type="ECO:0000313" key="2">
    <source>
        <dbReference type="Proteomes" id="UP001163152"/>
    </source>
</evidence>
<dbReference type="PANTHER" id="PTHR34123:SF1">
    <property type="entry name" value="OS04G0578200 PROTEIN"/>
    <property type="match status" value="1"/>
</dbReference>
<dbReference type="Pfam" id="PF10184">
    <property type="entry name" value="DUF2358"/>
    <property type="match status" value="1"/>
</dbReference>
<reference evidence="1" key="1">
    <citation type="submission" date="2022-12" db="EMBL/GenBank/DDBJ databases">
        <title>Polyphasic identification of a Novel Hot-Spring Cyanobacterium Ocullathermofonsia sinensis gen nov. sp. nov. and Genomic Insights on its Adaptations to the Thermal Habitat.</title>
        <authorList>
            <person name="Daroch M."/>
            <person name="Tang J."/>
            <person name="Jiang Y."/>
        </authorList>
    </citation>
    <scope>NUCLEOTIDE SEQUENCE</scope>
    <source>
        <strain evidence="1">PKUAC-SCTA174</strain>
    </source>
</reference>
<dbReference type="InterPro" id="IPR018790">
    <property type="entry name" value="DUF2358"/>
</dbReference>
<dbReference type="EMBL" id="CP113797">
    <property type="protein sequence ID" value="WAL62748.1"/>
    <property type="molecule type" value="Genomic_DNA"/>
</dbReference>
<dbReference type="Gene3D" id="3.10.450.50">
    <property type="match status" value="1"/>
</dbReference>
<proteinExistence type="predicted"/>
<protein>
    <submittedName>
        <fullName evidence="1">DUF2358 domain-containing protein</fullName>
    </submittedName>
</protein>
<dbReference type="InterPro" id="IPR032710">
    <property type="entry name" value="NTF2-like_dom_sf"/>
</dbReference>
<sequence>MDILDILREDYRRFPKNQTYSIYADDVYFKDPLNEFRGCDRYKRMIQLIDTLFVKPQLDLHNLQQNGNEIRSDWTLNMTSPLPWKPRLHIPGWSELTLNEQGLIVSHIDYWHCSRLDVLKQNFKLGRGESGMENGE</sequence>
<dbReference type="Proteomes" id="UP001163152">
    <property type="component" value="Chromosome"/>
</dbReference>
<accession>A0A9E9CAD2</accession>
<dbReference type="PANTHER" id="PTHR34123">
    <property type="entry name" value="OS04G0578200 PROTEIN"/>
    <property type="match status" value="1"/>
</dbReference>
<keyword evidence="2" id="KW-1185">Reference proteome</keyword>
<dbReference type="SUPFAM" id="SSF54427">
    <property type="entry name" value="NTF2-like"/>
    <property type="match status" value="1"/>
</dbReference>
<organism evidence="1 2">
    <name type="scientific">Thermocoleostomius sinensis A174</name>
    <dbReference type="NCBI Taxonomy" id="2016057"/>
    <lineage>
        <taxon>Bacteria</taxon>
        <taxon>Bacillati</taxon>
        <taxon>Cyanobacteriota</taxon>
        <taxon>Cyanophyceae</taxon>
        <taxon>Oculatellales</taxon>
        <taxon>Oculatellaceae</taxon>
        <taxon>Thermocoleostomius</taxon>
    </lineage>
</organism>
<dbReference type="AlphaFoldDB" id="A0A9E9CAD2"/>
<gene>
    <name evidence="1" type="ORF">OXH18_12375</name>
</gene>